<dbReference type="SUPFAM" id="SSF55073">
    <property type="entry name" value="Nucleotide cyclase"/>
    <property type="match status" value="1"/>
</dbReference>
<dbReference type="Pfam" id="PF00563">
    <property type="entry name" value="EAL"/>
    <property type="match status" value="1"/>
</dbReference>
<dbReference type="PROSITE" id="PS50113">
    <property type="entry name" value="PAC"/>
    <property type="match status" value="2"/>
</dbReference>
<proteinExistence type="predicted"/>
<evidence type="ECO:0000256" key="2">
    <source>
        <dbReference type="ARBA" id="ARBA00012282"/>
    </source>
</evidence>
<dbReference type="EMBL" id="PQCO01000212">
    <property type="protein sequence ID" value="PUE00868.1"/>
    <property type="molecule type" value="Genomic_DNA"/>
</dbReference>
<evidence type="ECO:0000256" key="4">
    <source>
        <dbReference type="ARBA" id="ARBA00051114"/>
    </source>
</evidence>
<dbReference type="InterPro" id="IPR001610">
    <property type="entry name" value="PAC"/>
</dbReference>
<dbReference type="FunFam" id="3.20.20.450:FF:000001">
    <property type="entry name" value="Cyclic di-GMP phosphodiesterase yahA"/>
    <property type="match status" value="1"/>
</dbReference>
<feature type="transmembrane region" description="Helical" evidence="5">
    <location>
        <begin position="93"/>
        <end position="112"/>
    </location>
</feature>
<dbReference type="SUPFAM" id="SSF55785">
    <property type="entry name" value="PYP-like sensor domain (PAS domain)"/>
    <property type="match status" value="2"/>
</dbReference>
<feature type="domain" description="PAC" evidence="7">
    <location>
        <begin position="442"/>
        <end position="494"/>
    </location>
</feature>
<feature type="domain" description="EAL" evidence="8">
    <location>
        <begin position="668"/>
        <end position="921"/>
    </location>
</feature>
<protein>
    <recommendedName>
        <fullName evidence="2">cyclic-guanylate-specific phosphodiesterase</fullName>
        <ecNumber evidence="2">3.1.4.52</ecNumber>
    </recommendedName>
</protein>
<dbReference type="CDD" id="cd01949">
    <property type="entry name" value="GGDEF"/>
    <property type="match status" value="1"/>
</dbReference>
<dbReference type="Pfam" id="PF13426">
    <property type="entry name" value="PAS_9"/>
    <property type="match status" value="2"/>
</dbReference>
<dbReference type="SUPFAM" id="SSF141868">
    <property type="entry name" value="EAL domain-like"/>
    <property type="match status" value="1"/>
</dbReference>
<evidence type="ECO:0000313" key="11">
    <source>
        <dbReference type="Proteomes" id="UP000250928"/>
    </source>
</evidence>
<feature type="domain" description="PAC" evidence="7">
    <location>
        <begin position="318"/>
        <end position="372"/>
    </location>
</feature>
<dbReference type="CDD" id="cd01948">
    <property type="entry name" value="EAL"/>
    <property type="match status" value="1"/>
</dbReference>
<dbReference type="AlphaFoldDB" id="A0A6N4DVE9"/>
<evidence type="ECO:0000313" key="10">
    <source>
        <dbReference type="EMBL" id="PUE00868.1"/>
    </source>
</evidence>
<evidence type="ECO:0000256" key="1">
    <source>
        <dbReference type="ARBA" id="ARBA00001946"/>
    </source>
</evidence>
<evidence type="ECO:0000256" key="3">
    <source>
        <dbReference type="ARBA" id="ARBA00022636"/>
    </source>
</evidence>
<dbReference type="InterPro" id="IPR035965">
    <property type="entry name" value="PAS-like_dom_sf"/>
</dbReference>
<dbReference type="SMART" id="SM00091">
    <property type="entry name" value="PAS"/>
    <property type="match status" value="3"/>
</dbReference>
<dbReference type="FunFam" id="3.30.70.270:FF:000001">
    <property type="entry name" value="Diguanylate cyclase domain protein"/>
    <property type="match status" value="1"/>
</dbReference>
<name>A0A6N4DVE9_9GAMM</name>
<dbReference type="InterPro" id="IPR035919">
    <property type="entry name" value="EAL_sf"/>
</dbReference>
<dbReference type="InterPro" id="IPR052155">
    <property type="entry name" value="Biofilm_reg_signaling"/>
</dbReference>
<dbReference type="PANTHER" id="PTHR44757:SF2">
    <property type="entry name" value="BIOFILM ARCHITECTURE MAINTENANCE PROTEIN MBAA"/>
    <property type="match status" value="1"/>
</dbReference>
<dbReference type="GO" id="GO:0071111">
    <property type="term" value="F:cyclic-guanylate-specific phosphodiesterase activity"/>
    <property type="evidence" value="ECO:0007669"/>
    <property type="project" value="UniProtKB-EC"/>
</dbReference>
<dbReference type="EC" id="3.1.4.52" evidence="2"/>
<evidence type="ECO:0000259" key="8">
    <source>
        <dbReference type="PROSITE" id="PS50883"/>
    </source>
</evidence>
<feature type="domain" description="PAS" evidence="6">
    <location>
        <begin position="369"/>
        <end position="415"/>
    </location>
</feature>
<dbReference type="NCBIfam" id="TIGR00229">
    <property type="entry name" value="sensory_box"/>
    <property type="match status" value="2"/>
</dbReference>
<accession>A0A6N4DVE9</accession>
<dbReference type="InterPro" id="IPR000014">
    <property type="entry name" value="PAS"/>
</dbReference>
<dbReference type="CDD" id="cd00130">
    <property type="entry name" value="PAS"/>
    <property type="match status" value="2"/>
</dbReference>
<dbReference type="Gene3D" id="3.30.70.270">
    <property type="match status" value="1"/>
</dbReference>
<keyword evidence="5" id="KW-1133">Transmembrane helix</keyword>
<dbReference type="Gene3D" id="3.20.20.450">
    <property type="entry name" value="EAL domain"/>
    <property type="match status" value="1"/>
</dbReference>
<gene>
    <name evidence="10" type="ORF">C3L24_08760</name>
</gene>
<dbReference type="PROSITE" id="PS50887">
    <property type="entry name" value="GGDEF"/>
    <property type="match status" value="1"/>
</dbReference>
<feature type="domain" description="GGDEF" evidence="9">
    <location>
        <begin position="526"/>
        <end position="659"/>
    </location>
</feature>
<dbReference type="InterPro" id="IPR000700">
    <property type="entry name" value="PAS-assoc_C"/>
</dbReference>
<sequence>MSQNLSRGSDTLELQVLEAEIEEIRFFHEPVPGSALDNALFHIRSILLRSEEMQSMRSDYMAVETPLLLERLYQSLVRYNTAQTLAAERYSRLLMVVAVVLFVTLGLALTRLNRARAAIGRSWDQLRDGVESLTEAFALFGADGRLVLCNSRYRQLYPWLEGVLEPGVTINEVMEANRRSGRLLDTSSGDGDTVDEAASSSFAQTRNFYIEQLSDGRWYLASDSFTSAGELVSVRIDITESRRGEVELRKLSRALEQSPASVVITDVQGRIEYVNPKCQEMSGYSEAELLGRNPRLFKSGDKSPREYAELWATISAGREWRGQFHNRRKDGSIYWESASISPVRDPQGGITHFIAVKEDITARKRSEEQLRMYGTVFETITEGIMVTDADNRIKIVNPAFTRITGYQPEEVVGENPRMLSSGRHSPAFYAELWESLLERGSWSGEIWDRRRDGTLYPAWLSLVAIFDERRRLLEYVAVFSDITHRKESEEQIRRQANYDALTGLPNRSLLRDRLSGALKSARRERWKVALLFVDLDRFKEVNDSLGHVAGDELLQRIGERLRGCVREADTVARFGGDEFVLLLEDIKQVSDAADVCKKILRELDGPVALHGRDVFVGASIGVTLYPDDAADANTMLRNADMAMCRAKDAGRNNYQFFTLAMNEQVQHRIELERDLRQALEQGQLLLHYQPIVRLDDLRVVGVEALLRWRHPERGLVLPDTFITLAEESGLIAPIGRWVLRMACRQAGSWRAAGLALKVSVNLSSHQLAMGLEVGEIQQILGEEGLDPEGLNIEITESTMMEDSEANLEWLEQAKAVGVRLAIDDFGTGYSSLSYLKRFPMDTLKIDRTFIRDVEEHPEDISLIEAIIAMAGSLGLQVVAEGIENPAQLELMRRHGCDLGQGNLFSEALEPGRIPDLVRVGVAAAE</sequence>
<dbReference type="Pfam" id="PF00990">
    <property type="entry name" value="GGDEF"/>
    <property type="match status" value="1"/>
</dbReference>
<dbReference type="InterPro" id="IPR043128">
    <property type="entry name" value="Rev_trsase/Diguanyl_cyclase"/>
</dbReference>
<organism evidence="10 11">
    <name type="scientific">Candidatus Sedimenticola endophacoides</name>
    <dbReference type="NCBI Taxonomy" id="2548426"/>
    <lineage>
        <taxon>Bacteria</taxon>
        <taxon>Pseudomonadati</taxon>
        <taxon>Pseudomonadota</taxon>
        <taxon>Gammaproteobacteria</taxon>
        <taxon>Chromatiales</taxon>
        <taxon>Sedimenticolaceae</taxon>
        <taxon>Sedimenticola</taxon>
    </lineage>
</organism>
<keyword evidence="5" id="KW-0472">Membrane</keyword>
<comment type="cofactor">
    <cofactor evidence="1">
        <name>Mg(2+)</name>
        <dbReference type="ChEBI" id="CHEBI:18420"/>
    </cofactor>
</comment>
<dbReference type="Pfam" id="PF12860">
    <property type="entry name" value="PAS_7"/>
    <property type="match status" value="1"/>
</dbReference>
<dbReference type="PANTHER" id="PTHR44757">
    <property type="entry name" value="DIGUANYLATE CYCLASE DGCP"/>
    <property type="match status" value="1"/>
</dbReference>
<dbReference type="SMART" id="SM00267">
    <property type="entry name" value="GGDEF"/>
    <property type="match status" value="1"/>
</dbReference>
<dbReference type="SMART" id="SM00052">
    <property type="entry name" value="EAL"/>
    <property type="match status" value="1"/>
</dbReference>
<dbReference type="GO" id="GO:0071732">
    <property type="term" value="P:cellular response to nitric oxide"/>
    <property type="evidence" value="ECO:0007669"/>
    <property type="project" value="UniProtKB-ARBA"/>
</dbReference>
<dbReference type="InterPro" id="IPR001633">
    <property type="entry name" value="EAL_dom"/>
</dbReference>
<dbReference type="InterPro" id="IPR029787">
    <property type="entry name" value="Nucleotide_cyclase"/>
</dbReference>
<comment type="catalytic activity">
    <reaction evidence="4">
        <text>3',3'-c-di-GMP + H2O = 5'-phosphoguanylyl(3'-&gt;5')guanosine + H(+)</text>
        <dbReference type="Rhea" id="RHEA:24902"/>
        <dbReference type="ChEBI" id="CHEBI:15377"/>
        <dbReference type="ChEBI" id="CHEBI:15378"/>
        <dbReference type="ChEBI" id="CHEBI:58754"/>
        <dbReference type="ChEBI" id="CHEBI:58805"/>
        <dbReference type="EC" id="3.1.4.52"/>
    </reaction>
    <physiologicalReaction direction="left-to-right" evidence="4">
        <dbReference type="Rhea" id="RHEA:24903"/>
    </physiologicalReaction>
</comment>
<evidence type="ECO:0000256" key="5">
    <source>
        <dbReference type="SAM" id="Phobius"/>
    </source>
</evidence>
<keyword evidence="5" id="KW-0812">Transmembrane</keyword>
<keyword evidence="3" id="KW-0973">c-di-GMP</keyword>
<dbReference type="NCBIfam" id="TIGR00254">
    <property type="entry name" value="GGDEF"/>
    <property type="match status" value="1"/>
</dbReference>
<dbReference type="PROSITE" id="PS50112">
    <property type="entry name" value="PAS"/>
    <property type="match status" value="2"/>
</dbReference>
<feature type="domain" description="PAS" evidence="6">
    <location>
        <begin position="247"/>
        <end position="293"/>
    </location>
</feature>
<dbReference type="InterPro" id="IPR000160">
    <property type="entry name" value="GGDEF_dom"/>
</dbReference>
<dbReference type="SMART" id="SM00086">
    <property type="entry name" value="PAC"/>
    <property type="match status" value="2"/>
</dbReference>
<evidence type="ECO:0000259" key="9">
    <source>
        <dbReference type="PROSITE" id="PS50887"/>
    </source>
</evidence>
<evidence type="ECO:0000259" key="6">
    <source>
        <dbReference type="PROSITE" id="PS50112"/>
    </source>
</evidence>
<reference evidence="10 11" key="1">
    <citation type="submission" date="2018-01" db="EMBL/GenBank/DDBJ databases">
        <title>Novel co-symbiosis in the lucinid bivalve Phacoides pectinatus.</title>
        <authorList>
            <person name="Lim S.J."/>
            <person name="Davis B.G."/>
            <person name="Gill D.E."/>
            <person name="Engel A.S."/>
            <person name="Anderson L.C."/>
            <person name="Campbell B.J."/>
        </authorList>
    </citation>
    <scope>NUCLEOTIDE SEQUENCE [LARGE SCALE GENOMIC DNA]</scope>
    <source>
        <strain evidence="10">N3_P5</strain>
    </source>
</reference>
<comment type="caution">
    <text evidence="10">The sequence shown here is derived from an EMBL/GenBank/DDBJ whole genome shotgun (WGS) entry which is preliminary data.</text>
</comment>
<dbReference type="Gene3D" id="3.30.450.20">
    <property type="entry name" value="PAS domain"/>
    <property type="match status" value="2"/>
</dbReference>
<dbReference type="PROSITE" id="PS50883">
    <property type="entry name" value="EAL"/>
    <property type="match status" value="1"/>
</dbReference>
<dbReference type="Proteomes" id="UP000250928">
    <property type="component" value="Unassembled WGS sequence"/>
</dbReference>
<evidence type="ECO:0000259" key="7">
    <source>
        <dbReference type="PROSITE" id="PS50113"/>
    </source>
</evidence>